<dbReference type="EMBL" id="CP040428">
    <property type="protein sequence ID" value="QCT22572.1"/>
    <property type="molecule type" value="Genomic_DNA"/>
</dbReference>
<keyword evidence="4" id="KW-0281">Fimbrium</keyword>
<dbReference type="InterPro" id="IPR036937">
    <property type="entry name" value="Adhesion_dom_fimbrial_sf"/>
</dbReference>
<protein>
    <submittedName>
        <fullName evidence="7">Type 1 fimbrial protein</fullName>
    </submittedName>
</protein>
<evidence type="ECO:0000256" key="3">
    <source>
        <dbReference type="ARBA" id="ARBA00022729"/>
    </source>
</evidence>
<feature type="signal peptide" evidence="5">
    <location>
        <begin position="1"/>
        <end position="23"/>
    </location>
</feature>
<dbReference type="RefSeq" id="WP_138099079.1">
    <property type="nucleotide sequence ID" value="NZ_CP040428.1"/>
</dbReference>
<dbReference type="InterPro" id="IPR008966">
    <property type="entry name" value="Adhesion_dom_sf"/>
</dbReference>
<evidence type="ECO:0000256" key="5">
    <source>
        <dbReference type="SAM" id="SignalP"/>
    </source>
</evidence>
<evidence type="ECO:0000256" key="1">
    <source>
        <dbReference type="ARBA" id="ARBA00004561"/>
    </source>
</evidence>
<name>A0A4P8YUB9_9ENTR</name>
<evidence type="ECO:0000313" key="8">
    <source>
        <dbReference type="Proteomes" id="UP000302163"/>
    </source>
</evidence>
<dbReference type="Gene3D" id="2.60.40.1090">
    <property type="entry name" value="Fimbrial-type adhesion domain"/>
    <property type="match status" value="1"/>
</dbReference>
<proteinExistence type="inferred from homology"/>
<dbReference type="GO" id="GO:0009289">
    <property type="term" value="C:pilus"/>
    <property type="evidence" value="ECO:0007669"/>
    <property type="project" value="UniProtKB-SubCell"/>
</dbReference>
<dbReference type="GO" id="GO:0043709">
    <property type="term" value="P:cell adhesion involved in single-species biofilm formation"/>
    <property type="evidence" value="ECO:0007669"/>
    <property type="project" value="TreeGrafter"/>
</dbReference>
<reference evidence="7 8" key="1">
    <citation type="submission" date="2019-05" db="EMBL/GenBank/DDBJ databases">
        <title>Complete genome sequence of Izhakiella calystegiae KSNA2, an endophyte isolated from beach morning glory (Calystegia soldanella).</title>
        <authorList>
            <person name="Jiang L."/>
            <person name="Jeong J.C."/>
            <person name="Kim C.Y."/>
            <person name="Kim D.H."/>
            <person name="Kim S.W."/>
            <person name="Lee j."/>
        </authorList>
    </citation>
    <scope>NUCLEOTIDE SEQUENCE [LARGE SCALE GENOMIC DNA]</scope>
    <source>
        <strain evidence="7 8">KSNA2</strain>
    </source>
</reference>
<dbReference type="SUPFAM" id="SSF49401">
    <property type="entry name" value="Bacterial adhesins"/>
    <property type="match status" value="1"/>
</dbReference>
<evidence type="ECO:0000259" key="6">
    <source>
        <dbReference type="Pfam" id="PF00419"/>
    </source>
</evidence>
<dbReference type="AlphaFoldDB" id="A0A4P8YUB9"/>
<evidence type="ECO:0000256" key="2">
    <source>
        <dbReference type="ARBA" id="ARBA00006671"/>
    </source>
</evidence>
<feature type="domain" description="Fimbrial-type adhesion" evidence="6">
    <location>
        <begin position="29"/>
        <end position="174"/>
    </location>
</feature>
<comment type="subcellular location">
    <subcellularLocation>
        <location evidence="1">Fimbrium</location>
    </subcellularLocation>
</comment>
<feature type="chain" id="PRO_5020365003" evidence="5">
    <location>
        <begin position="24"/>
        <end position="175"/>
    </location>
</feature>
<keyword evidence="8" id="KW-1185">Reference proteome</keyword>
<dbReference type="Pfam" id="PF00419">
    <property type="entry name" value="Fimbrial"/>
    <property type="match status" value="1"/>
</dbReference>
<evidence type="ECO:0000313" key="7">
    <source>
        <dbReference type="EMBL" id="QCT22572.1"/>
    </source>
</evidence>
<gene>
    <name evidence="7" type="ORF">FEM41_01395</name>
</gene>
<dbReference type="PANTHER" id="PTHR33420">
    <property type="entry name" value="FIMBRIAL SUBUNIT ELFA-RELATED"/>
    <property type="match status" value="1"/>
</dbReference>
<dbReference type="KEGG" id="izh:FEM41_01395"/>
<dbReference type="Proteomes" id="UP000302163">
    <property type="component" value="Chromosome"/>
</dbReference>
<dbReference type="InterPro" id="IPR050263">
    <property type="entry name" value="Bact_Fimbrial_Adh_Pro"/>
</dbReference>
<dbReference type="PANTHER" id="PTHR33420:SF12">
    <property type="entry name" value="FIMBRIN-LIKE PROTEIN FIMI-RELATED"/>
    <property type="match status" value="1"/>
</dbReference>
<organism evidence="7 8">
    <name type="scientific">Jejubacter calystegiae</name>
    <dbReference type="NCBI Taxonomy" id="2579935"/>
    <lineage>
        <taxon>Bacteria</taxon>
        <taxon>Pseudomonadati</taxon>
        <taxon>Pseudomonadota</taxon>
        <taxon>Gammaproteobacteria</taxon>
        <taxon>Enterobacterales</taxon>
        <taxon>Enterobacteriaceae</taxon>
        <taxon>Jejubacter</taxon>
    </lineage>
</organism>
<dbReference type="InterPro" id="IPR000259">
    <property type="entry name" value="Adhesion_dom_fimbrial"/>
</dbReference>
<dbReference type="OrthoDB" id="6466381at2"/>
<sequence>MKTGLSLTAVGMMLLAGSVSAQAYDGTVNFEGEIVDAACTVDIGAGNKMTVDLGKVNKSTFTGAGSTASATKFSLKLKDCPDTITSATVKFDGTAYSGDDSVLALTEESGVATGVGIQLSDRTQAVLPLFTPSSAYPLQANVENDLPFYARYIAMSDTVTAGPANAVATFTMNYN</sequence>
<evidence type="ECO:0000256" key="4">
    <source>
        <dbReference type="ARBA" id="ARBA00023263"/>
    </source>
</evidence>
<accession>A0A4P8YUB9</accession>
<comment type="similarity">
    <text evidence="2">Belongs to the fimbrial protein family.</text>
</comment>
<keyword evidence="3 5" id="KW-0732">Signal</keyword>